<protein>
    <recommendedName>
        <fullName evidence="5">ARID domain-containing protein</fullName>
    </recommendedName>
</protein>
<feature type="compositionally biased region" description="Basic and acidic residues" evidence="4">
    <location>
        <begin position="1562"/>
        <end position="1581"/>
    </location>
</feature>
<evidence type="ECO:0000313" key="6">
    <source>
        <dbReference type="Ensembl" id="ENSXCOP00000014516.1"/>
    </source>
</evidence>
<dbReference type="Gene3D" id="1.10.150.60">
    <property type="entry name" value="ARID DNA-binding domain"/>
    <property type="match status" value="1"/>
</dbReference>
<keyword evidence="3" id="KW-0539">Nucleus</keyword>
<evidence type="ECO:0000256" key="2">
    <source>
        <dbReference type="ARBA" id="ARBA00022553"/>
    </source>
</evidence>
<evidence type="ECO:0000256" key="1">
    <source>
        <dbReference type="ARBA" id="ARBA00004123"/>
    </source>
</evidence>
<name>A0A3B5LYU3_9TELE</name>
<feature type="compositionally biased region" description="Low complexity" evidence="4">
    <location>
        <begin position="308"/>
        <end position="323"/>
    </location>
</feature>
<feature type="compositionally biased region" description="Low complexity" evidence="4">
    <location>
        <begin position="132"/>
        <end position="152"/>
    </location>
</feature>
<feature type="region of interest" description="Disordered" evidence="4">
    <location>
        <begin position="200"/>
        <end position="254"/>
    </location>
</feature>
<dbReference type="GO" id="GO:0045893">
    <property type="term" value="P:positive regulation of DNA-templated transcription"/>
    <property type="evidence" value="ECO:0007669"/>
    <property type="project" value="TreeGrafter"/>
</dbReference>
<dbReference type="GO" id="GO:0031491">
    <property type="term" value="F:nucleosome binding"/>
    <property type="evidence" value="ECO:0007669"/>
    <property type="project" value="TreeGrafter"/>
</dbReference>
<feature type="compositionally biased region" description="Polar residues" evidence="4">
    <location>
        <begin position="461"/>
        <end position="483"/>
    </location>
</feature>
<feature type="compositionally biased region" description="Polar residues" evidence="4">
    <location>
        <begin position="498"/>
        <end position="508"/>
    </location>
</feature>
<comment type="subcellular location">
    <subcellularLocation>
        <location evidence="1">Nucleus</location>
    </subcellularLocation>
</comment>
<dbReference type="GO" id="GO:0071565">
    <property type="term" value="C:nBAF complex"/>
    <property type="evidence" value="ECO:0007669"/>
    <property type="project" value="TreeGrafter"/>
</dbReference>
<feature type="compositionally biased region" description="Polar residues" evidence="4">
    <location>
        <begin position="644"/>
        <end position="659"/>
    </location>
</feature>
<dbReference type="Proteomes" id="UP000261380">
    <property type="component" value="Unplaced"/>
</dbReference>
<feature type="compositionally biased region" description="Polar residues" evidence="4">
    <location>
        <begin position="739"/>
        <end position="764"/>
    </location>
</feature>
<dbReference type="STRING" id="32473.ENSXCOP00000014516"/>
<dbReference type="Gene3D" id="1.25.10.10">
    <property type="entry name" value="Leucine-rich Repeat Variant"/>
    <property type="match status" value="1"/>
</dbReference>
<dbReference type="GO" id="GO:0006357">
    <property type="term" value="P:regulation of transcription by RNA polymerase II"/>
    <property type="evidence" value="ECO:0007669"/>
    <property type="project" value="TreeGrafter"/>
</dbReference>
<feature type="compositionally biased region" description="Low complexity" evidence="4">
    <location>
        <begin position="723"/>
        <end position="734"/>
    </location>
</feature>
<feature type="compositionally biased region" description="Low complexity" evidence="4">
    <location>
        <begin position="607"/>
        <end position="624"/>
    </location>
</feature>
<feature type="compositionally biased region" description="Polar residues" evidence="4">
    <location>
        <begin position="674"/>
        <end position="686"/>
    </location>
</feature>
<evidence type="ECO:0000256" key="3">
    <source>
        <dbReference type="ARBA" id="ARBA00023242"/>
    </source>
</evidence>
<feature type="region of interest" description="Disordered" evidence="4">
    <location>
        <begin position="284"/>
        <end position="330"/>
    </location>
</feature>
<feature type="compositionally biased region" description="Polar residues" evidence="4">
    <location>
        <begin position="817"/>
        <end position="850"/>
    </location>
</feature>
<accession>A0A3B5LYU3</accession>
<dbReference type="Pfam" id="PF12031">
    <property type="entry name" value="BAF250_C"/>
    <property type="match status" value="1"/>
</dbReference>
<dbReference type="Ensembl" id="ENSXCOT00000014701.1">
    <property type="protein sequence ID" value="ENSXCOP00000014516.1"/>
    <property type="gene ID" value="ENSXCOG00000011009.1"/>
</dbReference>
<feature type="compositionally biased region" description="Low complexity" evidence="4">
    <location>
        <begin position="1035"/>
        <end position="1053"/>
    </location>
</feature>
<feature type="region of interest" description="Disordered" evidence="4">
    <location>
        <begin position="174"/>
        <end position="193"/>
    </location>
</feature>
<dbReference type="PANTHER" id="PTHR12656:SF11">
    <property type="entry name" value="AT-RICH INTERACTIVE DOMAIN-CONTAINING PROTEIN 1B"/>
    <property type="match status" value="1"/>
</dbReference>
<feature type="compositionally biased region" description="Polar residues" evidence="4">
    <location>
        <begin position="414"/>
        <end position="426"/>
    </location>
</feature>
<feature type="compositionally biased region" description="Basic and acidic residues" evidence="4">
    <location>
        <begin position="1517"/>
        <end position="1532"/>
    </location>
</feature>
<keyword evidence="2" id="KW-0597">Phosphoprotein</keyword>
<keyword evidence="7" id="KW-1185">Reference proteome</keyword>
<dbReference type="SUPFAM" id="SSF46774">
    <property type="entry name" value="ARID-like"/>
    <property type="match status" value="1"/>
</dbReference>
<feature type="compositionally biased region" description="Polar residues" evidence="4">
    <location>
        <begin position="625"/>
        <end position="635"/>
    </location>
</feature>
<feature type="compositionally biased region" description="Basic and acidic residues" evidence="4">
    <location>
        <begin position="1649"/>
        <end position="1662"/>
    </location>
</feature>
<dbReference type="GeneTree" id="ENSGT00940000155634"/>
<evidence type="ECO:0000256" key="4">
    <source>
        <dbReference type="SAM" id="MobiDB-lite"/>
    </source>
</evidence>
<dbReference type="SMART" id="SM00501">
    <property type="entry name" value="BRIGHT"/>
    <property type="match status" value="1"/>
</dbReference>
<organism evidence="6 7">
    <name type="scientific">Xiphophorus couchianus</name>
    <name type="common">Monterrey platyfish</name>
    <dbReference type="NCBI Taxonomy" id="32473"/>
    <lineage>
        <taxon>Eukaryota</taxon>
        <taxon>Metazoa</taxon>
        <taxon>Chordata</taxon>
        <taxon>Craniata</taxon>
        <taxon>Vertebrata</taxon>
        <taxon>Euteleostomi</taxon>
        <taxon>Actinopterygii</taxon>
        <taxon>Neopterygii</taxon>
        <taxon>Teleostei</taxon>
        <taxon>Neoteleostei</taxon>
        <taxon>Acanthomorphata</taxon>
        <taxon>Ovalentaria</taxon>
        <taxon>Atherinomorphae</taxon>
        <taxon>Cyprinodontiformes</taxon>
        <taxon>Poeciliidae</taxon>
        <taxon>Poeciliinae</taxon>
        <taxon>Xiphophorus</taxon>
    </lineage>
</organism>
<feature type="compositionally biased region" description="Gly residues" evidence="4">
    <location>
        <begin position="31"/>
        <end position="40"/>
    </location>
</feature>
<dbReference type="GO" id="GO:0003677">
    <property type="term" value="F:DNA binding"/>
    <property type="evidence" value="ECO:0007669"/>
    <property type="project" value="InterPro"/>
</dbReference>
<feature type="region of interest" description="Disordered" evidence="4">
    <location>
        <begin position="1252"/>
        <end position="1271"/>
    </location>
</feature>
<feature type="region of interest" description="Disordered" evidence="4">
    <location>
        <begin position="414"/>
        <end position="514"/>
    </location>
</feature>
<dbReference type="SMART" id="SM01014">
    <property type="entry name" value="ARID"/>
    <property type="match status" value="1"/>
</dbReference>
<feature type="compositionally biased region" description="Basic and acidic residues" evidence="4">
    <location>
        <begin position="153"/>
        <end position="163"/>
    </location>
</feature>
<evidence type="ECO:0000313" key="7">
    <source>
        <dbReference type="Proteomes" id="UP000261380"/>
    </source>
</evidence>
<feature type="compositionally biased region" description="Polar residues" evidence="4">
    <location>
        <begin position="208"/>
        <end position="222"/>
    </location>
</feature>
<reference evidence="6" key="2">
    <citation type="submission" date="2025-09" db="UniProtKB">
        <authorList>
            <consortium name="Ensembl"/>
        </authorList>
    </citation>
    <scope>IDENTIFICATION</scope>
</reference>
<feature type="region of interest" description="Disordered" evidence="4">
    <location>
        <begin position="115"/>
        <end position="163"/>
    </location>
</feature>
<proteinExistence type="predicted"/>
<dbReference type="InterPro" id="IPR033388">
    <property type="entry name" value="BAF250_C"/>
</dbReference>
<dbReference type="InterPro" id="IPR001606">
    <property type="entry name" value="ARID_dom"/>
</dbReference>
<reference evidence="6" key="1">
    <citation type="submission" date="2025-08" db="UniProtKB">
        <authorList>
            <consortium name="Ensembl"/>
        </authorList>
    </citation>
    <scope>IDENTIFICATION</scope>
</reference>
<dbReference type="InterPro" id="IPR021906">
    <property type="entry name" value="BAF250/Osa"/>
</dbReference>
<dbReference type="PROSITE" id="PS51011">
    <property type="entry name" value="ARID"/>
    <property type="match status" value="1"/>
</dbReference>
<feature type="compositionally biased region" description="Low complexity" evidence="4">
    <location>
        <begin position="430"/>
        <end position="460"/>
    </location>
</feature>
<feature type="compositionally biased region" description="Polar residues" evidence="4">
    <location>
        <begin position="231"/>
        <end position="254"/>
    </location>
</feature>
<dbReference type="InterPro" id="IPR011989">
    <property type="entry name" value="ARM-like"/>
</dbReference>
<dbReference type="GO" id="GO:0006338">
    <property type="term" value="P:chromatin remodeling"/>
    <property type="evidence" value="ECO:0007669"/>
    <property type="project" value="InterPro"/>
</dbReference>
<dbReference type="GO" id="GO:0035060">
    <property type="term" value="C:brahma complex"/>
    <property type="evidence" value="ECO:0007669"/>
    <property type="project" value="InterPro"/>
</dbReference>
<dbReference type="Pfam" id="PF01388">
    <property type="entry name" value="ARID"/>
    <property type="match status" value="1"/>
</dbReference>
<feature type="region of interest" description="Disordered" evidence="4">
    <location>
        <begin position="1517"/>
        <end position="1581"/>
    </location>
</feature>
<feature type="compositionally biased region" description="Gly residues" evidence="4">
    <location>
        <begin position="567"/>
        <end position="592"/>
    </location>
</feature>
<feature type="domain" description="ARID" evidence="5">
    <location>
        <begin position="910"/>
        <end position="1001"/>
    </location>
</feature>
<feature type="compositionally biased region" description="Polar residues" evidence="4">
    <location>
        <begin position="287"/>
        <end position="299"/>
    </location>
</feature>
<feature type="region of interest" description="Disordered" evidence="4">
    <location>
        <begin position="1003"/>
        <end position="1112"/>
    </location>
</feature>
<dbReference type="PANTHER" id="PTHR12656">
    <property type="entry name" value="BRG-1 ASSOCIATED FACTOR 250 BAF250"/>
    <property type="match status" value="1"/>
</dbReference>
<sequence>MAAQVASAPTRTNNKNKKLSGALAPELNSGKSGGGGGGAGTAQRSGQMLGAGDGTLNNVDHHRRGELGSMVHSTSAAHKAPDGHDKTGINISASNSNTSPMEAALIANHKLKCAASGDAPQPQQQQPPPPQFGQFAPHQQRQSNNSNNGQPPRGDRSVDHQQHGGKENLLVGQEETQQQHGPGKGEGDLTCKPTERMMGSRFEHSNLGPPTNNSEFNNSYYTSRPCYDQHAGQQQQSSGMGVTQDSNEGGYHNSQYGQYPAYRAGYGGGAYGMIGSSGCRQPGNMMMGSNSSATHSKSPASGGFQRYPGQTQQQQGPSGATPTLNQLLTSPSPMMRGYGGAYQDYGGPTPQQQAGMALGKDVGPQYGASTGHWGGQQRNHPLSMNAGSGGQGLGRTQVPSMDFMAMKRSQMYGMTNNPYSTPQQPGAGNYPSSQPYASPPSHRYPMSMQGRSQMSMSGMQYPQQQVAPYGQQSMGGFSREQQGGQQGTPPYFSPPQQTPTGLSQSSYLQPRPPPQQVLSLTYRTLSLDKGACCSLLPKQVSPSLLAFQDLSGSIDDLPTGTEAGLGSAVGAGGSSNGSSGGSSQGEPGGAGNQGQSPFSPHASPHLPGQRSGPSPSPVGSPAGSTQSQPSRSGSRPISPASGPPANTTAPGRVSLSTHLPITRSPMAQERGFMSNMQRNQSGSQFAPPQSGPPMSPHPSHGGSMYPSMGTYSQSGPAGPYGPQGPQYGHQGNYPRPSNYIGSAGSNYSGPGLSNSLGMNATSPMHGQGPGGRSHAPGSQNRTYPIMGPTSPSMPQPAGPGMGPPSNRKPQDGAVANSVHNRQGNYQAPGINQVSSGSYSQPTSNNSSTTGNGQGPGYGMPPAETIHKISKVSSSETHIYTLVCVPQQKVNPNSSSIGGERISRLYELGSEPERRSWVERYLTFMEERGTPVSQLPVVGKKPLDLWKLYVAVREIGGLAMVNKNKKWRELSSTLNVGTSSSSASTLKKQYIQYLFAYECKMERGEEPPIDSNSGGSLTEGDSRKQVKIQPPSPANSGGSLQGPQTPQSSGSSSTAEAAGDLKPPTPATTPLGQVTPLPPNRSSVSVQDPFSEVSDPAFQKRTSSLPPSAPYQQALGMPDMMMRMQYDAKDPFAGMRKSKQSAHCVTQFTKNGGMQDLYSRPPSGLSMSQRSQYPYGPVTYLHCVLLLLFIQGYKRQLDGMYGPPPKRHESDMYAMQYTNQQPDVYNHYSGGYSGPDHRPIQGQFPYPYHRDRMAPSGQSQHSMMGGGPASNHAPEGPNMWPSRTDLSYSYHSRQGPPSQMQPYGSICRDDIEGRSAHDHWLRQPPYISSSGGMAPMSSRHSSYSNSPTMANHLPRAPSPGAFQRSMESRMSPSKAPFMSPMKMPKPGMAMMGSQGSGPNGQFPPNLRRDLNYPPGSVEATMPALKPRRKLTSKDSGTPEAWRVMMSLKSGLLAESTWALDTINILLYDDSTVASFNLSQLPGFLELIVEYFRRCLIEIFGILEEFEVRTMVPKNDLHSTEIQERQTGVIKEEMSPVTEEQAEVPEKEQDPDVTKKKKNSNKGQSEKGLKEPSAETESKPKQASKYDKLPIKIVHKDDPIEDITERLGYVTEFDSGLIHWQAGGGDSTAHIQTHFELRSDLPARGGTKTLNENKPENNTEGEDSKKLKHITATIDDVLFARVDALSYAHPARSLPSYPFRVHPDGEDDHITLLEDEPRCLDEAPLCTTSSWQDSLSKRCLCVSNIVRSLSFIPGNDSEMSHHPALVLLLGRLLLLHHVHPERNRSAPTYQKDEQQERGLSSSKEEWWWECLSLLRENAMVTLSNIAGHLDLSTYSDTICLPILDGLLHWMVCPSAEAQDPFLSTSPHSQLAPQRLVLECLCKLSIQDGNVDLLLATPPFSRQEKFFAVLVRYVGQRKAQVYREMAVAILSHLAQGDPTAARAIALQKASVGNLVTFLEDGVSMAQYQQNPHNLLHMGHPPMDPPSVNMMCRAAKGLLAMAKVEENKKEFVLYESRLLDISISSVLNTGVVAIVCQVLFHLGKL</sequence>
<feature type="compositionally biased region" description="Basic and acidic residues" evidence="4">
    <location>
        <begin position="183"/>
        <end position="193"/>
    </location>
</feature>
<evidence type="ECO:0000259" key="5">
    <source>
        <dbReference type="PROSITE" id="PS51011"/>
    </source>
</evidence>
<feature type="compositionally biased region" description="Basic and acidic residues" evidence="4">
    <location>
        <begin position="1542"/>
        <end position="1552"/>
    </location>
</feature>
<dbReference type="GO" id="GO:0005654">
    <property type="term" value="C:nucleoplasm"/>
    <property type="evidence" value="ECO:0007669"/>
    <property type="project" value="TreeGrafter"/>
</dbReference>
<feature type="region of interest" description="Disordered" evidence="4">
    <location>
        <begin position="558"/>
        <end position="863"/>
    </location>
</feature>
<dbReference type="InterPro" id="IPR036431">
    <property type="entry name" value="ARID_dom_sf"/>
</dbReference>
<dbReference type="GO" id="GO:0016514">
    <property type="term" value="C:SWI/SNF complex"/>
    <property type="evidence" value="ECO:0007669"/>
    <property type="project" value="InterPro"/>
</dbReference>
<feature type="region of interest" description="Disordered" evidence="4">
    <location>
        <begin position="1"/>
        <end position="96"/>
    </location>
</feature>
<feature type="region of interest" description="Disordered" evidence="4">
    <location>
        <begin position="1639"/>
        <end position="1662"/>
    </location>
</feature>